<sequence>MLQVLGQGAHSLSVKYSLDGERDLLMVRRLMSVEVGEDDESQRKSIFHSHSCCRTILFNHYRWRQHPRPYKL</sequence>
<dbReference type="EMBL" id="QJKJ01017032">
    <property type="protein sequence ID" value="RDX60215.1"/>
    <property type="molecule type" value="Genomic_DNA"/>
</dbReference>
<gene>
    <name evidence="1" type="ORF">CR513_61665</name>
</gene>
<accession>A0A371E2I3</accession>
<comment type="caution">
    <text evidence="1">The sequence shown here is derived from an EMBL/GenBank/DDBJ whole genome shotgun (WGS) entry which is preliminary data.</text>
</comment>
<feature type="non-terminal residue" evidence="1">
    <location>
        <position position="1"/>
    </location>
</feature>
<proteinExistence type="predicted"/>
<dbReference type="AlphaFoldDB" id="A0A371E2I3"/>
<keyword evidence="2" id="KW-1185">Reference proteome</keyword>
<evidence type="ECO:0000313" key="2">
    <source>
        <dbReference type="Proteomes" id="UP000257109"/>
    </source>
</evidence>
<reference evidence="1" key="1">
    <citation type="submission" date="2018-05" db="EMBL/GenBank/DDBJ databases">
        <title>Draft genome of Mucuna pruriens seed.</title>
        <authorList>
            <person name="Nnadi N.E."/>
            <person name="Vos R."/>
            <person name="Hasami M.H."/>
            <person name="Devisetty U.K."/>
            <person name="Aguiy J.C."/>
        </authorList>
    </citation>
    <scope>NUCLEOTIDE SEQUENCE [LARGE SCALE GENOMIC DNA]</scope>
    <source>
        <strain evidence="1">JCA_2017</strain>
    </source>
</reference>
<protein>
    <submittedName>
        <fullName evidence="1">Uncharacterized protein</fullName>
    </submittedName>
</protein>
<evidence type="ECO:0000313" key="1">
    <source>
        <dbReference type="EMBL" id="RDX60215.1"/>
    </source>
</evidence>
<name>A0A371E2I3_MUCPR</name>
<organism evidence="1 2">
    <name type="scientific">Mucuna pruriens</name>
    <name type="common">Velvet bean</name>
    <name type="synonym">Dolichos pruriens</name>
    <dbReference type="NCBI Taxonomy" id="157652"/>
    <lineage>
        <taxon>Eukaryota</taxon>
        <taxon>Viridiplantae</taxon>
        <taxon>Streptophyta</taxon>
        <taxon>Embryophyta</taxon>
        <taxon>Tracheophyta</taxon>
        <taxon>Spermatophyta</taxon>
        <taxon>Magnoliopsida</taxon>
        <taxon>eudicotyledons</taxon>
        <taxon>Gunneridae</taxon>
        <taxon>Pentapetalae</taxon>
        <taxon>rosids</taxon>
        <taxon>fabids</taxon>
        <taxon>Fabales</taxon>
        <taxon>Fabaceae</taxon>
        <taxon>Papilionoideae</taxon>
        <taxon>50 kb inversion clade</taxon>
        <taxon>NPAAA clade</taxon>
        <taxon>indigoferoid/millettioid clade</taxon>
        <taxon>Phaseoleae</taxon>
        <taxon>Mucuna</taxon>
    </lineage>
</organism>
<dbReference type="Proteomes" id="UP000257109">
    <property type="component" value="Unassembled WGS sequence"/>
</dbReference>